<dbReference type="Proteomes" id="UP000215914">
    <property type="component" value="Unassembled WGS sequence"/>
</dbReference>
<gene>
    <name evidence="1" type="ORF">HanXRQr2_Chr02g0086531</name>
</gene>
<evidence type="ECO:0000313" key="2">
    <source>
        <dbReference type="Proteomes" id="UP000215914"/>
    </source>
</evidence>
<dbReference type="EMBL" id="MNCJ02000317">
    <property type="protein sequence ID" value="KAF5820241.1"/>
    <property type="molecule type" value="Genomic_DNA"/>
</dbReference>
<name>A0A9K3JR57_HELAN</name>
<reference evidence="1" key="2">
    <citation type="submission" date="2020-06" db="EMBL/GenBank/DDBJ databases">
        <title>Helianthus annuus Genome sequencing and assembly Release 2.</title>
        <authorList>
            <person name="Gouzy J."/>
            <person name="Langlade N."/>
            <person name="Munos S."/>
        </authorList>
    </citation>
    <scope>NUCLEOTIDE SEQUENCE</scope>
    <source>
        <tissue evidence="1">Leaves</tissue>
    </source>
</reference>
<keyword evidence="2" id="KW-1185">Reference proteome</keyword>
<proteinExistence type="predicted"/>
<comment type="caution">
    <text evidence="1">The sequence shown here is derived from an EMBL/GenBank/DDBJ whole genome shotgun (WGS) entry which is preliminary data.</text>
</comment>
<dbReference type="Gramene" id="mRNA:HanXRQr2_Chr02g0086531">
    <property type="protein sequence ID" value="CDS:HanXRQr2_Chr02g0086531.1"/>
    <property type="gene ID" value="HanXRQr2_Chr02g0086531"/>
</dbReference>
<reference evidence="1" key="1">
    <citation type="journal article" date="2017" name="Nature">
        <title>The sunflower genome provides insights into oil metabolism, flowering and Asterid evolution.</title>
        <authorList>
            <person name="Badouin H."/>
            <person name="Gouzy J."/>
            <person name="Grassa C.J."/>
            <person name="Murat F."/>
            <person name="Staton S.E."/>
            <person name="Cottret L."/>
            <person name="Lelandais-Briere C."/>
            <person name="Owens G.L."/>
            <person name="Carrere S."/>
            <person name="Mayjonade B."/>
            <person name="Legrand L."/>
            <person name="Gill N."/>
            <person name="Kane N.C."/>
            <person name="Bowers J.E."/>
            <person name="Hubner S."/>
            <person name="Bellec A."/>
            <person name="Berard A."/>
            <person name="Berges H."/>
            <person name="Blanchet N."/>
            <person name="Boniface M.C."/>
            <person name="Brunel D."/>
            <person name="Catrice O."/>
            <person name="Chaidir N."/>
            <person name="Claudel C."/>
            <person name="Donnadieu C."/>
            <person name="Faraut T."/>
            <person name="Fievet G."/>
            <person name="Helmstetter N."/>
            <person name="King M."/>
            <person name="Knapp S.J."/>
            <person name="Lai Z."/>
            <person name="Le Paslier M.C."/>
            <person name="Lippi Y."/>
            <person name="Lorenzon L."/>
            <person name="Mandel J.R."/>
            <person name="Marage G."/>
            <person name="Marchand G."/>
            <person name="Marquand E."/>
            <person name="Bret-Mestries E."/>
            <person name="Morien E."/>
            <person name="Nambeesan S."/>
            <person name="Nguyen T."/>
            <person name="Pegot-Espagnet P."/>
            <person name="Pouilly N."/>
            <person name="Raftis F."/>
            <person name="Sallet E."/>
            <person name="Schiex T."/>
            <person name="Thomas J."/>
            <person name="Vandecasteele C."/>
            <person name="Vares D."/>
            <person name="Vear F."/>
            <person name="Vautrin S."/>
            <person name="Crespi M."/>
            <person name="Mangin B."/>
            <person name="Burke J.M."/>
            <person name="Salse J."/>
            <person name="Munos S."/>
            <person name="Vincourt P."/>
            <person name="Rieseberg L.H."/>
            <person name="Langlade N.B."/>
        </authorList>
    </citation>
    <scope>NUCLEOTIDE SEQUENCE</scope>
    <source>
        <tissue evidence="1">Leaves</tissue>
    </source>
</reference>
<evidence type="ECO:0000313" key="1">
    <source>
        <dbReference type="EMBL" id="KAF5820241.1"/>
    </source>
</evidence>
<sequence length="49" mass="5741">MEVKKVFGQKSSGQPNHHLLRCALKTRYIQYLDHSLLTVTHPTRPFLLH</sequence>
<accession>A0A9K3JR57</accession>
<organism evidence="1 2">
    <name type="scientific">Helianthus annuus</name>
    <name type="common">Common sunflower</name>
    <dbReference type="NCBI Taxonomy" id="4232"/>
    <lineage>
        <taxon>Eukaryota</taxon>
        <taxon>Viridiplantae</taxon>
        <taxon>Streptophyta</taxon>
        <taxon>Embryophyta</taxon>
        <taxon>Tracheophyta</taxon>
        <taxon>Spermatophyta</taxon>
        <taxon>Magnoliopsida</taxon>
        <taxon>eudicotyledons</taxon>
        <taxon>Gunneridae</taxon>
        <taxon>Pentapetalae</taxon>
        <taxon>asterids</taxon>
        <taxon>campanulids</taxon>
        <taxon>Asterales</taxon>
        <taxon>Asteraceae</taxon>
        <taxon>Asteroideae</taxon>
        <taxon>Heliantheae alliance</taxon>
        <taxon>Heliantheae</taxon>
        <taxon>Helianthus</taxon>
    </lineage>
</organism>
<protein>
    <submittedName>
        <fullName evidence="1">Uncharacterized protein</fullName>
    </submittedName>
</protein>
<dbReference type="AlphaFoldDB" id="A0A9K3JR57"/>